<feature type="transmembrane region" description="Helical" evidence="4">
    <location>
        <begin position="49"/>
        <end position="69"/>
    </location>
</feature>
<gene>
    <name evidence="5" type="ORF">GK091_24370</name>
</gene>
<dbReference type="EMBL" id="JAAGNZ010000003">
    <property type="protein sequence ID" value="NEU70038.1"/>
    <property type="molecule type" value="Genomic_DNA"/>
</dbReference>
<keyword evidence="3" id="KW-0813">Transport</keyword>
<evidence type="ECO:0000313" key="5">
    <source>
        <dbReference type="EMBL" id="NEU70038.1"/>
    </source>
</evidence>
<comment type="caution">
    <text evidence="5">The sequence shown here is derived from an EMBL/GenBank/DDBJ whole genome shotgun (WGS) entry which is preliminary data.</text>
</comment>
<reference evidence="5 6" key="1">
    <citation type="submission" date="2020-02" db="EMBL/GenBank/DDBJ databases">
        <title>Draft genome sequence of two Spirosoma agri KCTC 52727 and Spirosoma terrae KCTC 52035.</title>
        <authorList>
            <person name="Rojas J."/>
            <person name="Ambika Manirajan B."/>
            <person name="Ratering S."/>
            <person name="Suarez C."/>
            <person name="Schnell S."/>
        </authorList>
    </citation>
    <scope>NUCLEOTIDE SEQUENCE [LARGE SCALE GENOMIC DNA]</scope>
    <source>
        <strain evidence="5 6">KCTC 52727</strain>
    </source>
</reference>
<comment type="similarity">
    <text evidence="2">Belongs to the ABC-2 integral membrane protein family.</text>
</comment>
<feature type="transmembrane region" description="Helical" evidence="4">
    <location>
        <begin position="81"/>
        <end position="104"/>
    </location>
</feature>
<evidence type="ECO:0000256" key="4">
    <source>
        <dbReference type="SAM" id="Phobius"/>
    </source>
</evidence>
<name>A0A6M0IP59_9BACT</name>
<accession>A0A6M0IP59</accession>
<feature type="transmembrane region" description="Helical" evidence="4">
    <location>
        <begin position="201"/>
        <end position="225"/>
    </location>
</feature>
<dbReference type="AlphaFoldDB" id="A0A6M0IP59"/>
<dbReference type="RefSeq" id="WP_164043156.1">
    <property type="nucleotide sequence ID" value="NZ_JAAGNZ010000003.1"/>
</dbReference>
<keyword evidence="4" id="KW-1133">Transmembrane helix</keyword>
<evidence type="ECO:0000256" key="1">
    <source>
        <dbReference type="ARBA" id="ARBA00004429"/>
    </source>
</evidence>
<dbReference type="PANTHER" id="PTHR30413">
    <property type="entry name" value="INNER MEMBRANE TRANSPORT PERMEASE"/>
    <property type="match status" value="1"/>
</dbReference>
<keyword evidence="4" id="KW-0812">Transmembrane</keyword>
<feature type="transmembrane region" description="Helical" evidence="4">
    <location>
        <begin position="162"/>
        <end position="189"/>
    </location>
</feature>
<feature type="transmembrane region" description="Helical" evidence="4">
    <location>
        <begin position="245"/>
        <end position="265"/>
    </location>
</feature>
<feature type="transmembrane region" description="Helical" evidence="4">
    <location>
        <begin position="125"/>
        <end position="150"/>
    </location>
</feature>
<dbReference type="GO" id="GO:0015920">
    <property type="term" value="P:lipopolysaccharide transport"/>
    <property type="evidence" value="ECO:0007669"/>
    <property type="project" value="TreeGrafter"/>
</dbReference>
<protein>
    <submittedName>
        <fullName evidence="5">ABC transporter permease</fullName>
    </submittedName>
</protein>
<evidence type="ECO:0000256" key="3">
    <source>
        <dbReference type="ARBA" id="ARBA00022448"/>
    </source>
</evidence>
<keyword evidence="6" id="KW-1185">Reference proteome</keyword>
<dbReference type="GO" id="GO:0005886">
    <property type="term" value="C:plasma membrane"/>
    <property type="evidence" value="ECO:0007669"/>
    <property type="project" value="UniProtKB-SubCell"/>
</dbReference>
<dbReference type="Proteomes" id="UP000477386">
    <property type="component" value="Unassembled WGS sequence"/>
</dbReference>
<proteinExistence type="inferred from homology"/>
<keyword evidence="4" id="KW-0472">Membrane</keyword>
<evidence type="ECO:0000313" key="6">
    <source>
        <dbReference type="Proteomes" id="UP000477386"/>
    </source>
</evidence>
<organism evidence="5 6">
    <name type="scientific">Spirosoma agri</name>
    <dbReference type="NCBI Taxonomy" id="1987381"/>
    <lineage>
        <taxon>Bacteria</taxon>
        <taxon>Pseudomonadati</taxon>
        <taxon>Bacteroidota</taxon>
        <taxon>Cytophagia</taxon>
        <taxon>Cytophagales</taxon>
        <taxon>Cytophagaceae</taxon>
        <taxon>Spirosoma</taxon>
    </lineage>
</organism>
<comment type="subcellular location">
    <subcellularLocation>
        <location evidence="1">Cell inner membrane</location>
        <topology evidence="1">Multi-pass membrane protein</topology>
    </subcellularLocation>
</comment>
<sequence>MNETIYTAHSPLQAPRRFLREIQDDLRVVYRVGWQLFVRNLKVQARQNLLGYVWMLLPPLVTGLVWIYLGQAKVLKGLTSSVPYPVFVLTGLFLWQGFVDALNCPLQQLQMARSTISKVRVPHEAFVVAGLGTVLFNSLIRILILIVVLVGFQMPWHTTMLLAPFGLALLIIFGLGLGYLLAPVGMLYADIANALPVVINLWFLITPVVYSPPASMASIISWNPVTPLLSTTRDWLLSGNSQPTLGFGAVSLIACLLLLGSWLLYRLARPHLIVRL</sequence>
<dbReference type="PANTHER" id="PTHR30413:SF8">
    <property type="entry name" value="TRANSPORT PERMEASE PROTEIN"/>
    <property type="match status" value="1"/>
</dbReference>
<evidence type="ECO:0000256" key="2">
    <source>
        <dbReference type="ARBA" id="ARBA00007783"/>
    </source>
</evidence>